<comment type="similarity">
    <text evidence="2">Belongs to the cation diffusion facilitator (CDF) transporter (TC 2.A.4) family. SLC30A subfamily.</text>
</comment>
<dbReference type="InterPro" id="IPR027469">
    <property type="entry name" value="Cation_efflux_TMD_sf"/>
</dbReference>
<accession>A0A498QLK5</accession>
<organism evidence="11 12">
    <name type="scientific">Mycobacterium pseudokansasii</name>
    <dbReference type="NCBI Taxonomy" id="2341080"/>
    <lineage>
        <taxon>Bacteria</taxon>
        <taxon>Bacillati</taxon>
        <taxon>Actinomycetota</taxon>
        <taxon>Actinomycetes</taxon>
        <taxon>Mycobacteriales</taxon>
        <taxon>Mycobacteriaceae</taxon>
        <taxon>Mycobacterium</taxon>
    </lineage>
</organism>
<dbReference type="PANTHER" id="PTHR11562">
    <property type="entry name" value="CATION EFFLUX PROTEIN/ ZINC TRANSPORTER"/>
    <property type="match status" value="1"/>
</dbReference>
<evidence type="ECO:0000256" key="7">
    <source>
        <dbReference type="ARBA" id="ARBA00023136"/>
    </source>
</evidence>
<proteinExistence type="inferred from homology"/>
<keyword evidence="7 8" id="KW-0472">Membrane</keyword>
<feature type="transmembrane region" description="Helical" evidence="8">
    <location>
        <begin position="132"/>
        <end position="152"/>
    </location>
</feature>
<evidence type="ECO:0000256" key="4">
    <source>
        <dbReference type="ARBA" id="ARBA00022692"/>
    </source>
</evidence>
<dbReference type="EMBL" id="UPHU01000001">
    <property type="protein sequence ID" value="VBA46977.1"/>
    <property type="molecule type" value="Genomic_DNA"/>
</dbReference>
<evidence type="ECO:0000259" key="10">
    <source>
        <dbReference type="Pfam" id="PF16916"/>
    </source>
</evidence>
<dbReference type="InterPro" id="IPR002524">
    <property type="entry name" value="Cation_efflux"/>
</dbReference>
<dbReference type="InterPro" id="IPR027470">
    <property type="entry name" value="Cation_efflux_CTD"/>
</dbReference>
<dbReference type="GO" id="GO:0005385">
    <property type="term" value="F:zinc ion transmembrane transporter activity"/>
    <property type="evidence" value="ECO:0007669"/>
    <property type="project" value="TreeGrafter"/>
</dbReference>
<dbReference type="InterPro" id="IPR036837">
    <property type="entry name" value="Cation_efflux_CTD_sf"/>
</dbReference>
<evidence type="ECO:0000256" key="8">
    <source>
        <dbReference type="SAM" id="Phobius"/>
    </source>
</evidence>
<dbReference type="GO" id="GO:0005886">
    <property type="term" value="C:plasma membrane"/>
    <property type="evidence" value="ECO:0007669"/>
    <property type="project" value="TreeGrafter"/>
</dbReference>
<feature type="domain" description="Cation efflux protein transmembrane" evidence="9">
    <location>
        <begin position="31"/>
        <end position="221"/>
    </location>
</feature>
<dbReference type="AlphaFoldDB" id="A0A498QLK5"/>
<reference evidence="11 12" key="1">
    <citation type="submission" date="2018-09" db="EMBL/GenBank/DDBJ databases">
        <authorList>
            <person name="Tagini F."/>
        </authorList>
    </citation>
    <scope>NUCLEOTIDE SEQUENCE [LARGE SCALE GENOMIC DNA]</scope>
    <source>
        <strain evidence="11 12">MK142</strain>
    </source>
</reference>
<dbReference type="SUPFAM" id="SSF160240">
    <property type="entry name" value="Cation efflux protein cytoplasmic domain-like"/>
    <property type="match status" value="1"/>
</dbReference>
<evidence type="ECO:0000256" key="1">
    <source>
        <dbReference type="ARBA" id="ARBA00004141"/>
    </source>
</evidence>
<evidence type="ECO:0000313" key="11">
    <source>
        <dbReference type="EMBL" id="VBA46977.1"/>
    </source>
</evidence>
<dbReference type="PANTHER" id="PTHR11562:SF17">
    <property type="entry name" value="RE54080P-RELATED"/>
    <property type="match status" value="1"/>
</dbReference>
<evidence type="ECO:0000313" key="12">
    <source>
        <dbReference type="Proteomes" id="UP000268285"/>
    </source>
</evidence>
<keyword evidence="5 8" id="KW-1133">Transmembrane helix</keyword>
<evidence type="ECO:0000259" key="9">
    <source>
        <dbReference type="Pfam" id="PF01545"/>
    </source>
</evidence>
<evidence type="ECO:0000256" key="6">
    <source>
        <dbReference type="ARBA" id="ARBA00023065"/>
    </source>
</evidence>
<dbReference type="Proteomes" id="UP000268285">
    <property type="component" value="Unassembled WGS sequence"/>
</dbReference>
<feature type="domain" description="Cation efflux protein cytoplasmic" evidence="10">
    <location>
        <begin position="226"/>
        <end position="296"/>
    </location>
</feature>
<dbReference type="Gene3D" id="1.20.1510.10">
    <property type="entry name" value="Cation efflux protein transmembrane domain"/>
    <property type="match status" value="1"/>
</dbReference>
<sequence>MHILLVMGAVHNHTSHAPAGADVSRMIPRMIAAAAILAAFFVVELTTALLINSIALLADAGHMLTDVVAVFMGLAAVVLARRGSSSPARTYGWHRAEVFTAVANAVLLIGVALFILYEAVDRLRETPAVPGMPMIVVALAGLVANFVVAMLLRSHSEGSLAVKGAYMEVVADTVGSFGVLIAGVVTVTTRWPYADVVVAVLVALWVAPRALSLARAALRILSESSPSHIDVSELRTALGSVDGVTDVHDLHVWTLAPGKDMVTAHLTSGGELTTVLREARALLYDRGLKHATVQVELPEDARYCAANL</sequence>
<gene>
    <name evidence="11" type="primary">czcD_1</name>
    <name evidence="11" type="ORF">LAUMK142_00551</name>
</gene>
<dbReference type="SUPFAM" id="SSF161111">
    <property type="entry name" value="Cation efflux protein transmembrane domain-like"/>
    <property type="match status" value="1"/>
</dbReference>
<protein>
    <submittedName>
        <fullName evidence="11">Cadmium, cobalt and zinc/H(+)-K(+) antiporter</fullName>
    </submittedName>
</protein>
<feature type="transmembrane region" description="Helical" evidence="8">
    <location>
        <begin position="101"/>
        <end position="120"/>
    </location>
</feature>
<feature type="transmembrane region" description="Helical" evidence="8">
    <location>
        <begin position="31"/>
        <end position="54"/>
    </location>
</feature>
<keyword evidence="3" id="KW-0813">Transport</keyword>
<dbReference type="NCBIfam" id="TIGR01297">
    <property type="entry name" value="CDF"/>
    <property type="match status" value="1"/>
</dbReference>
<feature type="transmembrane region" description="Helical" evidence="8">
    <location>
        <begin position="164"/>
        <end position="185"/>
    </location>
</feature>
<feature type="transmembrane region" description="Helical" evidence="8">
    <location>
        <begin position="60"/>
        <end position="80"/>
    </location>
</feature>
<feature type="transmembrane region" description="Helical" evidence="8">
    <location>
        <begin position="191"/>
        <end position="211"/>
    </location>
</feature>
<evidence type="ECO:0000256" key="3">
    <source>
        <dbReference type="ARBA" id="ARBA00022448"/>
    </source>
</evidence>
<dbReference type="InterPro" id="IPR058533">
    <property type="entry name" value="Cation_efflux_TM"/>
</dbReference>
<evidence type="ECO:0000256" key="2">
    <source>
        <dbReference type="ARBA" id="ARBA00008873"/>
    </source>
</evidence>
<name>A0A498QLK5_9MYCO</name>
<dbReference type="InterPro" id="IPR050681">
    <property type="entry name" value="CDF/SLC30A"/>
</dbReference>
<dbReference type="Pfam" id="PF01545">
    <property type="entry name" value="Cation_efflux"/>
    <property type="match status" value="1"/>
</dbReference>
<keyword evidence="4 8" id="KW-0812">Transmembrane</keyword>
<dbReference type="Pfam" id="PF16916">
    <property type="entry name" value="ZT_dimer"/>
    <property type="match status" value="1"/>
</dbReference>
<keyword evidence="6" id="KW-0406">Ion transport</keyword>
<evidence type="ECO:0000256" key="5">
    <source>
        <dbReference type="ARBA" id="ARBA00022989"/>
    </source>
</evidence>
<keyword evidence="12" id="KW-1185">Reference proteome</keyword>
<comment type="subcellular location">
    <subcellularLocation>
        <location evidence="1">Membrane</location>
        <topology evidence="1">Multi-pass membrane protein</topology>
    </subcellularLocation>
</comment>